<organism evidence="6 7">
    <name type="scientific">Streptomyces sodiiphilus</name>
    <dbReference type="NCBI Taxonomy" id="226217"/>
    <lineage>
        <taxon>Bacteria</taxon>
        <taxon>Bacillati</taxon>
        <taxon>Actinomycetota</taxon>
        <taxon>Actinomycetes</taxon>
        <taxon>Kitasatosporales</taxon>
        <taxon>Streptomycetaceae</taxon>
        <taxon>Streptomyces</taxon>
    </lineage>
</organism>
<gene>
    <name evidence="6" type="ORF">GCM10009716_46570</name>
</gene>
<dbReference type="SUPFAM" id="SSF56655">
    <property type="entry name" value="Carbohydrate phosphatase"/>
    <property type="match status" value="1"/>
</dbReference>
<dbReference type="EMBL" id="BAAAMJ010000076">
    <property type="protein sequence ID" value="GAA1934129.1"/>
    <property type="molecule type" value="Genomic_DNA"/>
</dbReference>
<dbReference type="EC" id="3.1.3.25" evidence="2"/>
<evidence type="ECO:0000256" key="4">
    <source>
        <dbReference type="ARBA" id="ARBA00022801"/>
    </source>
</evidence>
<accession>A0ABN2PY58</accession>
<name>A0ABN2PY58_9ACTN</name>
<dbReference type="PROSITE" id="PS00630">
    <property type="entry name" value="IMP_2"/>
    <property type="match status" value="1"/>
</dbReference>
<evidence type="ECO:0000256" key="3">
    <source>
        <dbReference type="ARBA" id="ARBA00022723"/>
    </source>
</evidence>
<dbReference type="PANTHER" id="PTHR20854">
    <property type="entry name" value="INOSITOL MONOPHOSPHATASE"/>
    <property type="match status" value="1"/>
</dbReference>
<dbReference type="InterPro" id="IPR020583">
    <property type="entry name" value="Inositol_monoP_metal-BS"/>
</dbReference>
<dbReference type="PANTHER" id="PTHR20854:SF4">
    <property type="entry name" value="INOSITOL-1-MONOPHOSPHATASE-RELATED"/>
    <property type="match status" value="1"/>
</dbReference>
<dbReference type="Gene3D" id="3.40.190.80">
    <property type="match status" value="1"/>
</dbReference>
<keyword evidence="5" id="KW-0460">Magnesium</keyword>
<proteinExistence type="predicted"/>
<dbReference type="InterPro" id="IPR000760">
    <property type="entry name" value="Inositol_monophosphatase-like"/>
</dbReference>
<keyword evidence="3" id="KW-0479">Metal-binding</keyword>
<dbReference type="InterPro" id="IPR020550">
    <property type="entry name" value="Inositol_monophosphatase_CS"/>
</dbReference>
<dbReference type="Gene3D" id="3.30.540.10">
    <property type="entry name" value="Fructose-1,6-Bisphosphatase, subunit A, domain 1"/>
    <property type="match status" value="1"/>
</dbReference>
<dbReference type="PRINTS" id="PR00377">
    <property type="entry name" value="IMPHPHTASES"/>
</dbReference>
<comment type="caution">
    <text evidence="6">The sequence shown here is derived from an EMBL/GenBank/DDBJ whole genome shotgun (WGS) entry which is preliminary data.</text>
</comment>
<comment type="catalytic activity">
    <reaction evidence="1">
        <text>a myo-inositol phosphate + H2O = myo-inositol + phosphate</text>
        <dbReference type="Rhea" id="RHEA:24056"/>
        <dbReference type="ChEBI" id="CHEBI:15377"/>
        <dbReference type="ChEBI" id="CHEBI:17268"/>
        <dbReference type="ChEBI" id="CHEBI:43474"/>
        <dbReference type="ChEBI" id="CHEBI:84139"/>
        <dbReference type="EC" id="3.1.3.25"/>
    </reaction>
</comment>
<evidence type="ECO:0000256" key="2">
    <source>
        <dbReference type="ARBA" id="ARBA00013106"/>
    </source>
</evidence>
<dbReference type="Proteomes" id="UP001501303">
    <property type="component" value="Unassembled WGS sequence"/>
</dbReference>
<protein>
    <recommendedName>
        <fullName evidence="2">inositol-phosphate phosphatase</fullName>
        <ecNumber evidence="2">3.1.3.25</ecNumber>
    </recommendedName>
</protein>
<dbReference type="PROSITE" id="PS00629">
    <property type="entry name" value="IMP_1"/>
    <property type="match status" value="1"/>
</dbReference>
<evidence type="ECO:0000256" key="5">
    <source>
        <dbReference type="ARBA" id="ARBA00022842"/>
    </source>
</evidence>
<dbReference type="Pfam" id="PF00459">
    <property type="entry name" value="Inositol_P"/>
    <property type="match status" value="1"/>
</dbReference>
<evidence type="ECO:0000256" key="1">
    <source>
        <dbReference type="ARBA" id="ARBA00001033"/>
    </source>
</evidence>
<sequence length="272" mass="29086">MIDEQLAAQVEQAVRKAAEEEIVPRWRQLAEHEIARKTGPHDLVTVADRYAEVHLTSALTELLPGSLVVGEEGVHENPEEYRALSGPDPVWIIDPIDGTRQFVRGEEGYGCLVALARGGVLEASWTYAPALGLMAVARRGAGAWLNGERLRAGSPAPGQVLEVACSHPDYTTVAQKRALSRLWDDPLVAPRPCGAAGLEYLRIARGRLDAVAFSWESAWDHAAGLLLVAEAGGAHLTLDGGPFRLAGDNALPFTAARDEATARRILGLLAAG</sequence>
<reference evidence="6 7" key="1">
    <citation type="journal article" date="2019" name="Int. J. Syst. Evol. Microbiol.">
        <title>The Global Catalogue of Microorganisms (GCM) 10K type strain sequencing project: providing services to taxonomists for standard genome sequencing and annotation.</title>
        <authorList>
            <consortium name="The Broad Institute Genomics Platform"/>
            <consortium name="The Broad Institute Genome Sequencing Center for Infectious Disease"/>
            <person name="Wu L."/>
            <person name="Ma J."/>
        </authorList>
    </citation>
    <scope>NUCLEOTIDE SEQUENCE [LARGE SCALE GENOMIC DNA]</scope>
    <source>
        <strain evidence="6 7">JCM 13581</strain>
    </source>
</reference>
<evidence type="ECO:0000313" key="7">
    <source>
        <dbReference type="Proteomes" id="UP001501303"/>
    </source>
</evidence>
<evidence type="ECO:0000313" key="6">
    <source>
        <dbReference type="EMBL" id="GAA1934129.1"/>
    </source>
</evidence>
<keyword evidence="7" id="KW-1185">Reference proteome</keyword>
<keyword evidence="4" id="KW-0378">Hydrolase</keyword>
<dbReference type="RefSeq" id="WP_344266294.1">
    <property type="nucleotide sequence ID" value="NZ_BAAAMJ010000076.1"/>
</dbReference>